<evidence type="ECO:0000259" key="7">
    <source>
        <dbReference type="Pfam" id="PF14322"/>
    </source>
</evidence>
<dbReference type="GeneID" id="82891952"/>
<organism evidence="8 9">
    <name type="scientific">Alistipes ihumii AP11</name>
    <dbReference type="NCBI Taxonomy" id="1211813"/>
    <lineage>
        <taxon>Bacteria</taxon>
        <taxon>Pseudomonadati</taxon>
        <taxon>Bacteroidota</taxon>
        <taxon>Bacteroidia</taxon>
        <taxon>Bacteroidales</taxon>
        <taxon>Rikenellaceae</taxon>
        <taxon>Alistipes</taxon>
    </lineage>
</organism>
<evidence type="ECO:0000256" key="3">
    <source>
        <dbReference type="ARBA" id="ARBA00022729"/>
    </source>
</evidence>
<dbReference type="PROSITE" id="PS51257">
    <property type="entry name" value="PROKAR_LIPOPROTEIN"/>
    <property type="match status" value="1"/>
</dbReference>
<evidence type="ECO:0000313" key="9">
    <source>
        <dbReference type="Proteomes" id="UP001059295"/>
    </source>
</evidence>
<dbReference type="Gene3D" id="1.25.40.390">
    <property type="match status" value="1"/>
</dbReference>
<accession>A0ABY5UY13</accession>
<dbReference type="InterPro" id="IPR033985">
    <property type="entry name" value="SusD-like_N"/>
</dbReference>
<proteinExistence type="inferred from homology"/>
<evidence type="ECO:0000256" key="5">
    <source>
        <dbReference type="ARBA" id="ARBA00023237"/>
    </source>
</evidence>
<evidence type="ECO:0000256" key="1">
    <source>
        <dbReference type="ARBA" id="ARBA00004442"/>
    </source>
</evidence>
<reference evidence="8" key="1">
    <citation type="journal article" date="2022" name="Cell">
        <title>Design, construction, and in vivo augmentation of a complex gut microbiome.</title>
        <authorList>
            <person name="Cheng A.G."/>
            <person name="Ho P.Y."/>
            <person name="Aranda-Diaz A."/>
            <person name="Jain S."/>
            <person name="Yu F.B."/>
            <person name="Meng X."/>
            <person name="Wang M."/>
            <person name="Iakiviak M."/>
            <person name="Nagashima K."/>
            <person name="Zhao A."/>
            <person name="Murugkar P."/>
            <person name="Patil A."/>
            <person name="Atabakhsh K."/>
            <person name="Weakley A."/>
            <person name="Yan J."/>
            <person name="Brumbaugh A.R."/>
            <person name="Higginbottom S."/>
            <person name="Dimas A."/>
            <person name="Shiver A.L."/>
            <person name="Deutschbauer A."/>
            <person name="Neff N."/>
            <person name="Sonnenburg J.L."/>
            <person name="Huang K.C."/>
            <person name="Fischbach M.A."/>
        </authorList>
    </citation>
    <scope>NUCLEOTIDE SEQUENCE</scope>
    <source>
        <strain evidence="8">AP11</strain>
    </source>
</reference>
<keyword evidence="3" id="KW-0732">Signal</keyword>
<feature type="domain" description="SusD-like N-terminal" evidence="7">
    <location>
        <begin position="61"/>
        <end position="194"/>
    </location>
</feature>
<dbReference type="InterPro" id="IPR012944">
    <property type="entry name" value="SusD_RagB_dom"/>
</dbReference>
<evidence type="ECO:0000313" key="8">
    <source>
        <dbReference type="EMBL" id="UWN56860.1"/>
    </source>
</evidence>
<feature type="domain" description="RagB/SusD" evidence="6">
    <location>
        <begin position="310"/>
        <end position="590"/>
    </location>
</feature>
<gene>
    <name evidence="8" type="ORF">NQ491_09420</name>
</gene>
<keyword evidence="5" id="KW-0998">Cell outer membrane</keyword>
<name>A0ABY5UY13_9BACT</name>
<dbReference type="RefSeq" id="WP_019245822.1">
    <property type="nucleotide sequence ID" value="NZ_CAPH01000010.1"/>
</dbReference>
<dbReference type="EMBL" id="CP102294">
    <property type="protein sequence ID" value="UWN56860.1"/>
    <property type="molecule type" value="Genomic_DNA"/>
</dbReference>
<keyword evidence="9" id="KW-1185">Reference proteome</keyword>
<dbReference type="Pfam" id="PF14322">
    <property type="entry name" value="SusD-like_3"/>
    <property type="match status" value="1"/>
</dbReference>
<comment type="subcellular location">
    <subcellularLocation>
        <location evidence="1">Cell outer membrane</location>
    </subcellularLocation>
</comment>
<dbReference type="SUPFAM" id="SSF48452">
    <property type="entry name" value="TPR-like"/>
    <property type="match status" value="1"/>
</dbReference>
<dbReference type="InterPro" id="IPR011990">
    <property type="entry name" value="TPR-like_helical_dom_sf"/>
</dbReference>
<evidence type="ECO:0000256" key="2">
    <source>
        <dbReference type="ARBA" id="ARBA00006275"/>
    </source>
</evidence>
<protein>
    <submittedName>
        <fullName evidence="8">RagB/SusD family nutrient uptake outer membrane protein</fullName>
    </submittedName>
</protein>
<dbReference type="Proteomes" id="UP001059295">
    <property type="component" value="Chromosome"/>
</dbReference>
<keyword evidence="4" id="KW-0472">Membrane</keyword>
<evidence type="ECO:0000259" key="6">
    <source>
        <dbReference type="Pfam" id="PF07980"/>
    </source>
</evidence>
<sequence length="592" mass="66707">MKKYVIILAAAVLGLVFSCNDKLDLTTDGRISRGEIFQDRYKIMGWLNGCYNYCPGVSLTRAGYTDETHHSDAGTSNGQNYYNFYQGSTSSSNWYGPDNPWESLFQGIRKCNIFITGMQVNTLPGNVTQKDKEQWMGEAYTMRALYYWQLVKRYGGVPIIKEELGVDHDFSSDRRATFNECVEFIIEDCRAALESPASSFPWTADQGDNNVTRGMAYAIMSEAVLYAASPKWSDGTFSWEDAAKITGEAVDACMNEGGYVLYKTAPAADVAQNAYAYFHILLSDASRSTDKETIYGYGGRQSVWRDAGLPSNDRMSTAGPCPTQEQVDAYEFVAPDGESYPVLDLNTPYIGGDHTKPNYNQQALAAGYDPQDPYASLDPRFYASIYYNGAQRNLDGTGNRVETFVGGREGLTLNIDRTHTRTGYYMRKFNNWKSSHDNSADGAVRVFRLAELLLNHAEASNEAYGPDQNPDNRMTALEAINEVRSRAGMPLLDIASQDEFRLRCRNERRVELAFEEHRYWDVRRWGILGETDRTVTGMRITKEGNRFTYTRFKVGDRACGADKFNLYPLPQSEVNKANNNTGVQWQNPGWEQ</sequence>
<evidence type="ECO:0000256" key="4">
    <source>
        <dbReference type="ARBA" id="ARBA00023136"/>
    </source>
</evidence>
<comment type="similarity">
    <text evidence="2">Belongs to the SusD family.</text>
</comment>
<dbReference type="Pfam" id="PF07980">
    <property type="entry name" value="SusD_RagB"/>
    <property type="match status" value="1"/>
</dbReference>